<dbReference type="InterPro" id="IPR036390">
    <property type="entry name" value="WH_DNA-bd_sf"/>
</dbReference>
<sequence length="255" mass="28445">MKAQEIAQRREQIIELIHEKGKLETETAAYLFGVSTETIRQDFSFLEKKGILEKVYGGARLTSVEEIGPLVSRQKENFLPKDKIVKKALEFIPGEDSVIGMDTGSTVALLTSYLSRMENRLIVTNSHPVMHSIAGTKNRLYALGGEYNKTEMSYTGEQAVQSLQKLSLDVSFIGTSGVQNRNGICAKGFEEIQIKQEYIRRCNRSIVLADSSKFTHASLVEVAPWSDVDLLITDSGIPNDTRKQLEEMVNVVIAE</sequence>
<name>A0A391PL87_9FIRM</name>
<dbReference type="RefSeq" id="WP_119298362.1">
    <property type="nucleotide sequence ID" value="NZ_BHGK01000001.1"/>
</dbReference>
<dbReference type="InterPro" id="IPR050313">
    <property type="entry name" value="Carb_Metab_HTH_regulators"/>
</dbReference>
<feature type="domain" description="HTH deoR-type" evidence="4">
    <location>
        <begin position="6"/>
        <end position="61"/>
    </location>
</feature>
<keyword evidence="6" id="KW-1185">Reference proteome</keyword>
<keyword evidence="3" id="KW-0804">Transcription</keyword>
<dbReference type="PANTHER" id="PTHR30363:SF44">
    <property type="entry name" value="AGA OPERON TRANSCRIPTIONAL REPRESSOR-RELATED"/>
    <property type="match status" value="1"/>
</dbReference>
<evidence type="ECO:0000259" key="4">
    <source>
        <dbReference type="PROSITE" id="PS51000"/>
    </source>
</evidence>
<dbReference type="Proteomes" id="UP000265643">
    <property type="component" value="Unassembled WGS sequence"/>
</dbReference>
<keyword evidence="2" id="KW-0238">DNA-binding</keyword>
<dbReference type="SUPFAM" id="SSF46785">
    <property type="entry name" value="Winged helix' DNA-binding domain"/>
    <property type="match status" value="1"/>
</dbReference>
<dbReference type="Pfam" id="PF00455">
    <property type="entry name" value="DeoRC"/>
    <property type="match status" value="1"/>
</dbReference>
<evidence type="ECO:0000256" key="1">
    <source>
        <dbReference type="ARBA" id="ARBA00023015"/>
    </source>
</evidence>
<evidence type="ECO:0000313" key="6">
    <source>
        <dbReference type="Proteomes" id="UP000265643"/>
    </source>
</evidence>
<comment type="caution">
    <text evidence="5">The sequence shown here is derived from an EMBL/GenBank/DDBJ whole genome shotgun (WGS) entry which is preliminary data.</text>
</comment>
<dbReference type="PROSITE" id="PS51000">
    <property type="entry name" value="HTH_DEOR_2"/>
    <property type="match status" value="1"/>
</dbReference>
<dbReference type="Pfam" id="PF08220">
    <property type="entry name" value="HTH_DeoR"/>
    <property type="match status" value="1"/>
</dbReference>
<keyword evidence="1" id="KW-0805">Transcription regulation</keyword>
<dbReference type="InterPro" id="IPR014036">
    <property type="entry name" value="DeoR-like_C"/>
</dbReference>
<evidence type="ECO:0000313" key="5">
    <source>
        <dbReference type="EMBL" id="GCA67712.1"/>
    </source>
</evidence>
<dbReference type="InterPro" id="IPR036388">
    <property type="entry name" value="WH-like_DNA-bd_sf"/>
</dbReference>
<dbReference type="AlphaFoldDB" id="A0A391PL87"/>
<dbReference type="Gene3D" id="3.40.50.1360">
    <property type="match status" value="1"/>
</dbReference>
<dbReference type="Gene3D" id="1.10.10.10">
    <property type="entry name" value="Winged helix-like DNA-binding domain superfamily/Winged helix DNA-binding domain"/>
    <property type="match status" value="1"/>
</dbReference>
<dbReference type="InterPro" id="IPR001034">
    <property type="entry name" value="DeoR_HTH"/>
</dbReference>
<protein>
    <submittedName>
        <fullName evidence="5">DeoR family transcriptional regulator</fullName>
    </submittedName>
</protein>
<dbReference type="SMART" id="SM00420">
    <property type="entry name" value="HTH_DEOR"/>
    <property type="match status" value="1"/>
</dbReference>
<dbReference type="PANTHER" id="PTHR30363">
    <property type="entry name" value="HTH-TYPE TRANSCRIPTIONAL REGULATOR SRLR-RELATED"/>
    <property type="match status" value="1"/>
</dbReference>
<dbReference type="SUPFAM" id="SSF100950">
    <property type="entry name" value="NagB/RpiA/CoA transferase-like"/>
    <property type="match status" value="1"/>
</dbReference>
<dbReference type="InterPro" id="IPR018356">
    <property type="entry name" value="Tscrpt_reg_HTH_DeoR_CS"/>
</dbReference>
<dbReference type="SMART" id="SM01134">
    <property type="entry name" value="DeoRC"/>
    <property type="match status" value="1"/>
</dbReference>
<organism evidence="5 6">
    <name type="scientific">Mediterraneibacter butyricigenes</name>
    <dbReference type="NCBI Taxonomy" id="2316025"/>
    <lineage>
        <taxon>Bacteria</taxon>
        <taxon>Bacillati</taxon>
        <taxon>Bacillota</taxon>
        <taxon>Clostridia</taxon>
        <taxon>Lachnospirales</taxon>
        <taxon>Lachnospiraceae</taxon>
        <taxon>Mediterraneibacter</taxon>
    </lineage>
</organism>
<evidence type="ECO:0000256" key="2">
    <source>
        <dbReference type="ARBA" id="ARBA00023125"/>
    </source>
</evidence>
<dbReference type="PROSITE" id="PS00894">
    <property type="entry name" value="HTH_DEOR_1"/>
    <property type="match status" value="1"/>
</dbReference>
<proteinExistence type="predicted"/>
<accession>A0A391PL87</accession>
<reference evidence="6" key="1">
    <citation type="submission" date="2018-09" db="EMBL/GenBank/DDBJ databases">
        <title>Draft Genome Sequence of Mediterraneibacter sp. KCTC 15684.</title>
        <authorList>
            <person name="Kim J.S."/>
            <person name="Han K.I."/>
            <person name="Suh M.K."/>
            <person name="Lee K.C."/>
            <person name="Eom M.K."/>
            <person name="Lee J.H."/>
            <person name="Park S.H."/>
            <person name="Kang S.W."/>
            <person name="Park J.E."/>
            <person name="Oh B.S."/>
            <person name="Yu S.Y."/>
            <person name="Choi S.H."/>
            <person name="Lee D.H."/>
            <person name="Yoon H."/>
            <person name="Kim B."/>
            <person name="Yang S.J."/>
            <person name="Lee J.S."/>
        </authorList>
    </citation>
    <scope>NUCLEOTIDE SEQUENCE [LARGE SCALE GENOMIC DNA]</scope>
    <source>
        <strain evidence="6">KCTC 15684</strain>
    </source>
</reference>
<gene>
    <name evidence="5" type="ORF">KGMB01110_21480</name>
</gene>
<evidence type="ECO:0000256" key="3">
    <source>
        <dbReference type="ARBA" id="ARBA00023163"/>
    </source>
</evidence>
<dbReference type="GO" id="GO:0003677">
    <property type="term" value="F:DNA binding"/>
    <property type="evidence" value="ECO:0007669"/>
    <property type="project" value="UniProtKB-KW"/>
</dbReference>
<dbReference type="GO" id="GO:0003700">
    <property type="term" value="F:DNA-binding transcription factor activity"/>
    <property type="evidence" value="ECO:0007669"/>
    <property type="project" value="InterPro"/>
</dbReference>
<dbReference type="EMBL" id="BHGK01000001">
    <property type="protein sequence ID" value="GCA67712.1"/>
    <property type="molecule type" value="Genomic_DNA"/>
</dbReference>
<dbReference type="InterPro" id="IPR037171">
    <property type="entry name" value="NagB/RpiA_transferase-like"/>
</dbReference>